<dbReference type="RefSeq" id="XP_013327354.1">
    <property type="nucleotide sequence ID" value="XM_013471900.1"/>
</dbReference>
<keyword evidence="6" id="KW-1185">Reference proteome</keyword>
<feature type="compositionally biased region" description="Low complexity" evidence="3">
    <location>
        <begin position="237"/>
        <end position="263"/>
    </location>
</feature>
<proteinExistence type="inferred from homology"/>
<feature type="compositionally biased region" description="Gly residues" evidence="3">
    <location>
        <begin position="264"/>
        <end position="273"/>
    </location>
</feature>
<dbReference type="Pfam" id="PF01399">
    <property type="entry name" value="PCI"/>
    <property type="match status" value="1"/>
</dbReference>
<feature type="compositionally biased region" description="Acidic residues" evidence="3">
    <location>
        <begin position="285"/>
        <end position="295"/>
    </location>
</feature>
<evidence type="ECO:0000313" key="5">
    <source>
        <dbReference type="EMBL" id="KKA20742.1"/>
    </source>
</evidence>
<dbReference type="GeneID" id="25317585"/>
<dbReference type="STRING" id="1408163.A0A0F4YR41"/>
<dbReference type="InterPro" id="IPR045237">
    <property type="entry name" value="COPS7/eIF3m"/>
</dbReference>
<feature type="compositionally biased region" description="Polar residues" evidence="3">
    <location>
        <begin position="318"/>
        <end position="329"/>
    </location>
</feature>
<protein>
    <submittedName>
        <fullName evidence="5">COP9 signalosome subunit 7 (CsnG)</fullName>
    </submittedName>
</protein>
<dbReference type="EMBL" id="LASV01000236">
    <property type="protein sequence ID" value="KKA20742.1"/>
    <property type="molecule type" value="Genomic_DNA"/>
</dbReference>
<evidence type="ECO:0000313" key="6">
    <source>
        <dbReference type="Proteomes" id="UP000053958"/>
    </source>
</evidence>
<keyword evidence="2" id="KW-0736">Signalosome</keyword>
<evidence type="ECO:0000256" key="1">
    <source>
        <dbReference type="ARBA" id="ARBA00008482"/>
    </source>
</evidence>
<organism evidence="5 6">
    <name type="scientific">Rasamsonia emersonii (strain ATCC 16479 / CBS 393.64 / IMI 116815)</name>
    <dbReference type="NCBI Taxonomy" id="1408163"/>
    <lineage>
        <taxon>Eukaryota</taxon>
        <taxon>Fungi</taxon>
        <taxon>Dikarya</taxon>
        <taxon>Ascomycota</taxon>
        <taxon>Pezizomycotina</taxon>
        <taxon>Eurotiomycetes</taxon>
        <taxon>Eurotiomycetidae</taxon>
        <taxon>Eurotiales</taxon>
        <taxon>Trichocomaceae</taxon>
        <taxon>Rasamsonia</taxon>
    </lineage>
</organism>
<dbReference type="PANTHER" id="PTHR15350">
    <property type="entry name" value="COP9 SIGNALOSOME COMPLEX SUBUNIT 7/DENDRITIC CELL PROTEIN GA17"/>
    <property type="match status" value="1"/>
</dbReference>
<dbReference type="OrthoDB" id="10265275at2759"/>
<dbReference type="InterPro" id="IPR000717">
    <property type="entry name" value="PCI_dom"/>
</dbReference>
<evidence type="ECO:0000256" key="3">
    <source>
        <dbReference type="SAM" id="MobiDB-lite"/>
    </source>
</evidence>
<feature type="compositionally biased region" description="Basic and acidic residues" evidence="3">
    <location>
        <begin position="210"/>
        <end position="221"/>
    </location>
</feature>
<dbReference type="GO" id="GO:0008180">
    <property type="term" value="C:COP9 signalosome"/>
    <property type="evidence" value="ECO:0007669"/>
    <property type="project" value="UniProtKB-KW"/>
</dbReference>
<comment type="caution">
    <text evidence="5">The sequence shown here is derived from an EMBL/GenBank/DDBJ whole genome shotgun (WGS) entry which is preliminary data.</text>
</comment>
<dbReference type="Proteomes" id="UP000053958">
    <property type="component" value="Unassembled WGS sequence"/>
</dbReference>
<name>A0A0F4YR41_RASE3</name>
<dbReference type="AlphaFoldDB" id="A0A0F4YR41"/>
<evidence type="ECO:0000259" key="4">
    <source>
        <dbReference type="PROSITE" id="PS50250"/>
    </source>
</evidence>
<comment type="similarity">
    <text evidence="1">Belongs to the CSN7/EIF3M family. CSN7 subfamily.</text>
</comment>
<feature type="region of interest" description="Disordered" evidence="3">
    <location>
        <begin position="208"/>
        <end position="341"/>
    </location>
</feature>
<sequence>MDQAQTRALEALQPFIHLATSSTASSPRFVANIITNATSSPHTYVFAELLETPAVQALRSPETPEEFRGYLRLLEIFAWGTWQEYQETPNLPALNKEQTLKLRLLSLLTLASTLRPLTYESLMKALSISTPAELESLVTTAIYSSLITARLSPATNPPTVHVTSVAPLRDVRPQMVSTMISILSEWEGRCGDVIGGIEAEIAKIKAQAAKNRERERERASRLEQSIAGWEGDGGDSFDGAGAESAAAAAAGRSARSNNNQQSSGSGGARGGTKFGPSGSKREFSGDDDADDDDGYWDNNSDGGVDARMDIDEGAGAGSHSTRAGGSSARQAKRVLNMGKKS</sequence>
<evidence type="ECO:0000256" key="2">
    <source>
        <dbReference type="ARBA" id="ARBA00022790"/>
    </source>
</evidence>
<dbReference type="Pfam" id="PF22061">
    <property type="entry name" value="CSN7_HB_subdom"/>
    <property type="match status" value="1"/>
</dbReference>
<reference evidence="5 6" key="1">
    <citation type="submission" date="2015-04" db="EMBL/GenBank/DDBJ databases">
        <authorList>
            <person name="Heijne W.H."/>
            <person name="Fedorova N.D."/>
            <person name="Nierman W.C."/>
            <person name="Vollebregt A.W."/>
            <person name="Zhao Z."/>
            <person name="Wu L."/>
            <person name="Kumar M."/>
            <person name="Stam H."/>
            <person name="van den Berg M.A."/>
            <person name="Pel H.J."/>
        </authorList>
    </citation>
    <scope>NUCLEOTIDE SEQUENCE [LARGE SCALE GENOMIC DNA]</scope>
    <source>
        <strain evidence="5 6">CBS 393.64</strain>
    </source>
</reference>
<feature type="domain" description="PCI" evidence="4">
    <location>
        <begin position="1"/>
        <end position="165"/>
    </location>
</feature>
<dbReference type="SMART" id="SM00088">
    <property type="entry name" value="PINT"/>
    <property type="match status" value="1"/>
</dbReference>
<gene>
    <name evidence="5" type="ORF">T310_5240</name>
</gene>
<accession>A0A0F4YR41</accession>
<dbReference type="PANTHER" id="PTHR15350:SF5">
    <property type="entry name" value="COP9 SIGNALOSOME COMPLEX SUBUNIT 7"/>
    <property type="match status" value="1"/>
</dbReference>
<dbReference type="PROSITE" id="PS50250">
    <property type="entry name" value="PCI"/>
    <property type="match status" value="1"/>
</dbReference>